<gene>
    <name evidence="13" type="primary">100638924</name>
</gene>
<dbReference type="InterPro" id="IPR041265">
    <property type="entry name" value="PCC_BT"/>
</dbReference>
<evidence type="ECO:0000256" key="7">
    <source>
        <dbReference type="ARBA" id="ARBA00023098"/>
    </source>
</evidence>
<dbReference type="GO" id="GO:0046872">
    <property type="term" value="F:metal ion binding"/>
    <property type="evidence" value="ECO:0007669"/>
    <property type="project" value="UniProtKB-KW"/>
</dbReference>
<dbReference type="PROSITE" id="PS50968">
    <property type="entry name" value="BIOTINYL_LIPOYL"/>
    <property type="match status" value="1"/>
</dbReference>
<dbReference type="InterPro" id="IPR011054">
    <property type="entry name" value="Rudment_hybrid_motif"/>
</dbReference>
<dbReference type="SUPFAM" id="SSF56059">
    <property type="entry name" value="Glutathione synthetase ATP-binding domain-like"/>
    <property type="match status" value="1"/>
</dbReference>
<evidence type="ECO:0000256" key="9">
    <source>
        <dbReference type="PROSITE-ProRule" id="PRU00409"/>
    </source>
</evidence>
<keyword evidence="7" id="KW-0443">Lipid metabolism</keyword>
<keyword evidence="14" id="KW-1185">Reference proteome</keyword>
<keyword evidence="2" id="KW-0436">Ligase</keyword>
<dbReference type="KEGG" id="aqu:100638924"/>
<dbReference type="NCBIfam" id="NF006367">
    <property type="entry name" value="PRK08591.1"/>
    <property type="match status" value="1"/>
</dbReference>
<dbReference type="SUPFAM" id="SSF52440">
    <property type="entry name" value="PreATP-grasp domain"/>
    <property type="match status" value="1"/>
</dbReference>
<reference evidence="13" key="2">
    <citation type="submission" date="2017-05" db="UniProtKB">
        <authorList>
            <consortium name="EnsemblMetazoa"/>
        </authorList>
    </citation>
    <scope>IDENTIFICATION</scope>
</reference>
<dbReference type="Pfam" id="PF02786">
    <property type="entry name" value="CPSase_L_D2"/>
    <property type="match status" value="1"/>
</dbReference>
<feature type="domain" description="Biotin carboxylation" evidence="12">
    <location>
        <begin position="30"/>
        <end position="477"/>
    </location>
</feature>
<dbReference type="InParanoid" id="A0A1X7VSV9"/>
<keyword evidence="3" id="KW-0479">Metal-binding</keyword>
<keyword evidence="5 9" id="KW-0067">ATP-binding</keyword>
<dbReference type="Pfam" id="PF02785">
    <property type="entry name" value="Biotin_carb_C"/>
    <property type="match status" value="1"/>
</dbReference>
<dbReference type="GO" id="GO:0005739">
    <property type="term" value="C:mitochondrion"/>
    <property type="evidence" value="ECO:0007669"/>
    <property type="project" value="TreeGrafter"/>
</dbReference>
<evidence type="ECO:0000259" key="11">
    <source>
        <dbReference type="PROSITE" id="PS50975"/>
    </source>
</evidence>
<dbReference type="FunFam" id="2.40.50.100:FF:000003">
    <property type="entry name" value="Acetyl-CoA carboxylase biotin carboxyl carrier protein"/>
    <property type="match status" value="1"/>
</dbReference>
<comment type="cofactor">
    <cofactor evidence="1">
        <name>biotin</name>
        <dbReference type="ChEBI" id="CHEBI:57586"/>
    </cofactor>
</comment>
<dbReference type="eggNOG" id="KOG0238">
    <property type="taxonomic scope" value="Eukaryota"/>
</dbReference>
<evidence type="ECO:0000256" key="4">
    <source>
        <dbReference type="ARBA" id="ARBA00022741"/>
    </source>
</evidence>
<dbReference type="Pfam" id="PF18140">
    <property type="entry name" value="PCC_BT"/>
    <property type="match status" value="1"/>
</dbReference>
<dbReference type="PROSITE" id="PS50975">
    <property type="entry name" value="ATP_GRASP"/>
    <property type="match status" value="1"/>
</dbReference>
<dbReference type="PROSITE" id="PS00867">
    <property type="entry name" value="CPSASE_2"/>
    <property type="match status" value="1"/>
</dbReference>
<dbReference type="PROSITE" id="PS50979">
    <property type="entry name" value="BC"/>
    <property type="match status" value="1"/>
</dbReference>
<dbReference type="CDD" id="cd06850">
    <property type="entry name" value="biotinyl_domain"/>
    <property type="match status" value="1"/>
</dbReference>
<sequence length="697" mass="77012">MFSRSFVRGNFLRVPPRFRKAYCNGGNLKTFDKILIANRGEIACRVIRTCKEMGISCVSVFSDADAQALHVRMADEAVHIGPSVATQSYLNVDAILDAISLTGAQAVHPGYGFLSENKEFAKELAKRGVVFIGPNAHAIHVMGDKLESKRTATEAGVNIVPGYDGIVQDSTEAVKLAKEIGYPVMLKASAGGGGKGMRIAWDEKDVIDGFHLATEEAKTAVNDDRMLIEKFIEKPRHIEVQVLGDEHGNVVYLNERECSIQRRNQKVIEEAPSTFIDPVTRQSMGQQAVALAKSVQYNSAGTVEFLVDPQKNFYFLEMNTRLQVEHPITECITGVDLVKEMILSAAGHKLSFTQDDIGINGWAVEARIYAEDPVRFLPSVGYLSKYIEPSQAANEMIRVDTGIEEGSTISMFYDPMISKLVTHGKDRSTALTTLAKALDNYCIKGVTHNIPVVRDIISHPDFISGDISTNFIQEVYPNGFQGRKLDERGTEILIAAASFIHIKRTNAAPAFCNQNRQMKSAKDDGSKHILFLLIGGDSYKVEIEENHDTFFANINGKQIKILSEWQLGNAIVNLSVDDVKETIHFEDRKGQTMDLRLYGDKYSVQVLNSKQASMNEHVPQKSKDSLAHILKAPMPGIVKSIVCKEGDEVEKGVAIVTLEAMKMQNPLFAPLTGKVKTIYVKEGDSIAEDDLILELQV</sequence>
<evidence type="ECO:0000256" key="5">
    <source>
        <dbReference type="ARBA" id="ARBA00022840"/>
    </source>
</evidence>
<dbReference type="Pfam" id="PF00364">
    <property type="entry name" value="Biotin_lipoyl"/>
    <property type="match status" value="1"/>
</dbReference>
<evidence type="ECO:0000256" key="2">
    <source>
        <dbReference type="ARBA" id="ARBA00022598"/>
    </source>
</evidence>
<proteinExistence type="predicted"/>
<feature type="domain" description="Lipoyl-binding" evidence="10">
    <location>
        <begin position="619"/>
        <end position="696"/>
    </location>
</feature>
<protein>
    <submittedName>
        <fullName evidence="13">Uncharacterized protein</fullName>
    </submittedName>
</protein>
<dbReference type="InterPro" id="IPR016185">
    <property type="entry name" value="PreATP-grasp_dom_sf"/>
</dbReference>
<organism evidence="13">
    <name type="scientific">Amphimedon queenslandica</name>
    <name type="common">Sponge</name>
    <dbReference type="NCBI Taxonomy" id="400682"/>
    <lineage>
        <taxon>Eukaryota</taxon>
        <taxon>Metazoa</taxon>
        <taxon>Porifera</taxon>
        <taxon>Demospongiae</taxon>
        <taxon>Heteroscleromorpha</taxon>
        <taxon>Haplosclerida</taxon>
        <taxon>Niphatidae</taxon>
        <taxon>Amphimedon</taxon>
    </lineage>
</organism>
<evidence type="ECO:0000259" key="10">
    <source>
        <dbReference type="PROSITE" id="PS50968"/>
    </source>
</evidence>
<evidence type="ECO:0000256" key="8">
    <source>
        <dbReference type="ARBA" id="ARBA00023267"/>
    </source>
</evidence>
<dbReference type="InterPro" id="IPR005482">
    <property type="entry name" value="Biotin_COase_C"/>
</dbReference>
<dbReference type="InterPro" id="IPR011761">
    <property type="entry name" value="ATP-grasp"/>
</dbReference>
<dbReference type="SUPFAM" id="SSF51230">
    <property type="entry name" value="Single hybrid motif"/>
    <property type="match status" value="1"/>
</dbReference>
<dbReference type="InterPro" id="IPR005479">
    <property type="entry name" value="CPAse_ATP-bd"/>
</dbReference>
<dbReference type="InterPro" id="IPR011053">
    <property type="entry name" value="Single_hybrid_motif"/>
</dbReference>
<dbReference type="Pfam" id="PF00289">
    <property type="entry name" value="Biotin_carb_N"/>
    <property type="match status" value="1"/>
</dbReference>
<dbReference type="FunFam" id="3.30.470.20:FF:000028">
    <property type="entry name" value="Methylcrotonoyl-CoA carboxylase subunit alpha, mitochondrial"/>
    <property type="match status" value="1"/>
</dbReference>
<dbReference type="FunFam" id="3.30.1490.20:FF:000018">
    <property type="entry name" value="Biotin carboxylase"/>
    <property type="match status" value="1"/>
</dbReference>
<dbReference type="OMA" id="IGPKHYS"/>
<dbReference type="PANTHER" id="PTHR18866">
    <property type="entry name" value="CARBOXYLASE:PYRUVATE/ACETYL-COA/PROPIONYL-COA CARBOXYLASE"/>
    <property type="match status" value="1"/>
</dbReference>
<evidence type="ECO:0000256" key="1">
    <source>
        <dbReference type="ARBA" id="ARBA00001953"/>
    </source>
</evidence>
<dbReference type="GO" id="GO:0009374">
    <property type="term" value="F:biotin binding"/>
    <property type="evidence" value="ECO:0007669"/>
    <property type="project" value="UniProtKB-ARBA"/>
</dbReference>
<name>A0A1X7VSV9_AMPQE</name>
<dbReference type="InterPro" id="IPR011764">
    <property type="entry name" value="Biotin_carboxylation_dom"/>
</dbReference>
<dbReference type="PANTHER" id="PTHR18866:SF33">
    <property type="entry name" value="METHYLCROTONOYL-COA CARBOXYLASE SUBUNIT ALPHA, MITOCHONDRIAL-RELATED"/>
    <property type="match status" value="1"/>
</dbReference>
<dbReference type="GO" id="GO:0005524">
    <property type="term" value="F:ATP binding"/>
    <property type="evidence" value="ECO:0007669"/>
    <property type="project" value="UniProtKB-UniRule"/>
</dbReference>
<feature type="domain" description="ATP-grasp" evidence="11">
    <location>
        <begin position="149"/>
        <end position="346"/>
    </location>
</feature>
<evidence type="ECO:0000256" key="6">
    <source>
        <dbReference type="ARBA" id="ARBA00022842"/>
    </source>
</evidence>
<dbReference type="Gene3D" id="3.30.700.30">
    <property type="match status" value="1"/>
</dbReference>
<evidence type="ECO:0000313" key="13">
    <source>
        <dbReference type="EnsemblMetazoa" id="Aqu2.1.42498_001"/>
    </source>
</evidence>
<dbReference type="SMART" id="SM00878">
    <property type="entry name" value="Biotin_carb_C"/>
    <property type="match status" value="1"/>
</dbReference>
<dbReference type="InterPro" id="IPR005481">
    <property type="entry name" value="BC-like_N"/>
</dbReference>
<dbReference type="OrthoDB" id="196847at2759"/>
<dbReference type="InterPro" id="IPR050856">
    <property type="entry name" value="Biotin_carboxylase_complex"/>
</dbReference>
<keyword evidence="6" id="KW-0460">Magnesium</keyword>
<evidence type="ECO:0000313" key="14">
    <source>
        <dbReference type="Proteomes" id="UP000007879"/>
    </source>
</evidence>
<dbReference type="FunFam" id="3.40.50.20:FF:000010">
    <property type="entry name" value="Propionyl-CoA carboxylase subunit alpha"/>
    <property type="match status" value="1"/>
</dbReference>
<dbReference type="Proteomes" id="UP000007879">
    <property type="component" value="Unassembled WGS sequence"/>
</dbReference>
<dbReference type="STRING" id="400682.A0A1X7VSV9"/>
<accession>A0A1X7VSV9</accession>
<evidence type="ECO:0000259" key="12">
    <source>
        <dbReference type="PROSITE" id="PS50979"/>
    </source>
</evidence>
<dbReference type="SUPFAM" id="SSF51246">
    <property type="entry name" value="Rudiment single hybrid motif"/>
    <property type="match status" value="1"/>
</dbReference>
<dbReference type="InterPro" id="IPR000089">
    <property type="entry name" value="Biotin_lipoyl"/>
</dbReference>
<dbReference type="AlphaFoldDB" id="A0A1X7VSV9"/>
<dbReference type="PROSITE" id="PS00866">
    <property type="entry name" value="CPSASE_1"/>
    <property type="match status" value="1"/>
</dbReference>
<dbReference type="GO" id="GO:0004658">
    <property type="term" value="F:propionyl-CoA carboxylase activity"/>
    <property type="evidence" value="ECO:0007669"/>
    <property type="project" value="TreeGrafter"/>
</dbReference>
<keyword evidence="8" id="KW-0092">Biotin</keyword>
<dbReference type="EnsemblMetazoa" id="Aqu2.1.42498_001">
    <property type="protein sequence ID" value="Aqu2.1.42498_001"/>
    <property type="gene ID" value="Aqu2.1.42498"/>
</dbReference>
<dbReference type="EnsemblMetazoa" id="XM_020001000.1">
    <property type="protein sequence ID" value="XP_019856559.1"/>
    <property type="gene ID" value="LOC100638924"/>
</dbReference>
<keyword evidence="4 9" id="KW-0547">Nucleotide-binding</keyword>
<reference evidence="14" key="1">
    <citation type="journal article" date="2010" name="Nature">
        <title>The Amphimedon queenslandica genome and the evolution of animal complexity.</title>
        <authorList>
            <person name="Srivastava M."/>
            <person name="Simakov O."/>
            <person name="Chapman J."/>
            <person name="Fahey B."/>
            <person name="Gauthier M.E."/>
            <person name="Mitros T."/>
            <person name="Richards G.S."/>
            <person name="Conaco C."/>
            <person name="Dacre M."/>
            <person name="Hellsten U."/>
            <person name="Larroux C."/>
            <person name="Putnam N.H."/>
            <person name="Stanke M."/>
            <person name="Adamska M."/>
            <person name="Darling A."/>
            <person name="Degnan S.M."/>
            <person name="Oakley T.H."/>
            <person name="Plachetzki D.C."/>
            <person name="Zhai Y."/>
            <person name="Adamski M."/>
            <person name="Calcino A."/>
            <person name="Cummins S.F."/>
            <person name="Goodstein D.M."/>
            <person name="Harris C."/>
            <person name="Jackson D.J."/>
            <person name="Leys S.P."/>
            <person name="Shu S."/>
            <person name="Woodcroft B.J."/>
            <person name="Vervoort M."/>
            <person name="Kosik K.S."/>
            <person name="Manning G."/>
            <person name="Degnan B.M."/>
            <person name="Rokhsar D.S."/>
        </authorList>
    </citation>
    <scope>NUCLEOTIDE SEQUENCE [LARGE SCALE GENOMIC DNA]</scope>
</reference>
<dbReference type="Gene3D" id="3.30.470.20">
    <property type="entry name" value="ATP-grasp fold, B domain"/>
    <property type="match status" value="1"/>
</dbReference>
<dbReference type="Gene3D" id="2.40.50.100">
    <property type="match status" value="1"/>
</dbReference>
<dbReference type="GO" id="GO:0006629">
    <property type="term" value="P:lipid metabolic process"/>
    <property type="evidence" value="ECO:0007669"/>
    <property type="project" value="UniProtKB-KW"/>
</dbReference>
<evidence type="ECO:0000256" key="3">
    <source>
        <dbReference type="ARBA" id="ARBA00022723"/>
    </source>
</evidence>